<name>A0A915PDE8_9BILA</name>
<proteinExistence type="predicted"/>
<organism evidence="1 2">
    <name type="scientific">Meloidogyne floridensis</name>
    <dbReference type="NCBI Taxonomy" id="298350"/>
    <lineage>
        <taxon>Eukaryota</taxon>
        <taxon>Metazoa</taxon>
        <taxon>Ecdysozoa</taxon>
        <taxon>Nematoda</taxon>
        <taxon>Chromadorea</taxon>
        <taxon>Rhabditida</taxon>
        <taxon>Tylenchina</taxon>
        <taxon>Tylenchomorpha</taxon>
        <taxon>Tylenchoidea</taxon>
        <taxon>Meloidogynidae</taxon>
        <taxon>Meloidogyninae</taxon>
        <taxon>Meloidogyne</taxon>
    </lineage>
</organism>
<dbReference type="WBParaSite" id="scf7180000424371.g12885">
    <property type="protein sequence ID" value="scf7180000424371.g12885"/>
    <property type="gene ID" value="scf7180000424371.g12885"/>
</dbReference>
<dbReference type="AlphaFoldDB" id="A0A915PDE8"/>
<sequence length="234" mass="27090">MTLNNQRLLILFKFPLIFILLSCQFVEIEMRFTQVMRQATRIATEIGGVAKASKNIGGENLGGISHQFKHSGKLGKIVVAETGENAFLKTKHSFKNPSLHPEKHWNNNPIDFKRLLSHGTPSPTFLFSPKGKVFNYSPTGELFDKILTKKEKSKEMLKQIFEYILTMEDKEFEKLFKKFNKLRKNYNTVDPEIVKKINEILNDESILVEDKIEKISEILDEMNDNGEDFVEEEY</sequence>
<keyword evidence="1" id="KW-1185">Reference proteome</keyword>
<evidence type="ECO:0000313" key="2">
    <source>
        <dbReference type="WBParaSite" id="scf7180000424371.g12885"/>
    </source>
</evidence>
<evidence type="ECO:0000313" key="1">
    <source>
        <dbReference type="Proteomes" id="UP000887560"/>
    </source>
</evidence>
<accession>A0A915PDE8</accession>
<dbReference type="Proteomes" id="UP000887560">
    <property type="component" value="Unplaced"/>
</dbReference>
<reference evidence="2" key="1">
    <citation type="submission" date="2022-11" db="UniProtKB">
        <authorList>
            <consortium name="WormBaseParasite"/>
        </authorList>
    </citation>
    <scope>IDENTIFICATION</scope>
</reference>
<protein>
    <submittedName>
        <fullName evidence="2">Lipoprotein</fullName>
    </submittedName>
</protein>